<gene>
    <name evidence="2" type="ORF">TCEB3V08_LOCUS2664</name>
</gene>
<accession>A0A7R9CDN6</accession>
<dbReference type="EMBL" id="OC317059">
    <property type="protein sequence ID" value="CAD7394752.1"/>
    <property type="molecule type" value="Genomic_DNA"/>
</dbReference>
<organism evidence="2">
    <name type="scientific">Timema cristinae</name>
    <name type="common">Walking stick</name>
    <dbReference type="NCBI Taxonomy" id="61476"/>
    <lineage>
        <taxon>Eukaryota</taxon>
        <taxon>Metazoa</taxon>
        <taxon>Ecdysozoa</taxon>
        <taxon>Arthropoda</taxon>
        <taxon>Hexapoda</taxon>
        <taxon>Insecta</taxon>
        <taxon>Pterygota</taxon>
        <taxon>Neoptera</taxon>
        <taxon>Polyneoptera</taxon>
        <taxon>Phasmatodea</taxon>
        <taxon>Timematodea</taxon>
        <taxon>Timematoidea</taxon>
        <taxon>Timematidae</taxon>
        <taxon>Timema</taxon>
    </lineage>
</organism>
<evidence type="ECO:0000313" key="2">
    <source>
        <dbReference type="EMBL" id="CAD7394752.1"/>
    </source>
</evidence>
<feature type="compositionally biased region" description="Basic and acidic residues" evidence="1">
    <location>
        <begin position="154"/>
        <end position="174"/>
    </location>
</feature>
<proteinExistence type="predicted"/>
<evidence type="ECO:0000256" key="1">
    <source>
        <dbReference type="SAM" id="MobiDB-lite"/>
    </source>
</evidence>
<dbReference type="AlphaFoldDB" id="A0A7R9CDN6"/>
<protein>
    <submittedName>
        <fullName evidence="2">Uncharacterized protein</fullName>
    </submittedName>
</protein>
<sequence length="174" mass="19075">MSLVAARYNLHLSQLSWGGSLHPGTLSPHDESQDPFLRGMGCEITTCSFATATLTSHSQPVPDKTKEAVPFCHWSTDQLHPVTGSEQCWNRSKVTLLLVSGTDSAVIGPGKPCSFMLQRFLEQSYSGKEVDALCSCQCAEIKSGKGGKNRRRGKNENETEKRELVFKEDGQGED</sequence>
<name>A0A7R9CDN6_TIMCR</name>
<feature type="region of interest" description="Disordered" evidence="1">
    <location>
        <begin position="142"/>
        <end position="174"/>
    </location>
</feature>
<reference evidence="2" key="1">
    <citation type="submission" date="2020-11" db="EMBL/GenBank/DDBJ databases">
        <authorList>
            <person name="Tran Van P."/>
        </authorList>
    </citation>
    <scope>NUCLEOTIDE SEQUENCE</scope>
</reference>